<sequence length="61" mass="6477">AAQELVELAGQLEAAVSQFRLRRSSDREPIRAERGPNGRADAAWAPPALAGSRASSNGFSR</sequence>
<evidence type="ECO:0000256" key="1">
    <source>
        <dbReference type="SAM" id="MobiDB-lite"/>
    </source>
</evidence>
<feature type="region of interest" description="Disordered" evidence="1">
    <location>
        <begin position="23"/>
        <end position="61"/>
    </location>
</feature>
<evidence type="ECO:0000313" key="3">
    <source>
        <dbReference type="Proteomes" id="UP001165306"/>
    </source>
</evidence>
<dbReference type="AlphaFoldDB" id="A0AA41WHE5"/>
<name>A0AA41WHE5_9BACT</name>
<feature type="non-terminal residue" evidence="2">
    <location>
        <position position="1"/>
    </location>
</feature>
<dbReference type="Proteomes" id="UP001165306">
    <property type="component" value="Unassembled WGS sequence"/>
</dbReference>
<proteinExistence type="predicted"/>
<accession>A0AA41WHE5</accession>
<gene>
    <name evidence="2" type="ORF">NET02_16195</name>
</gene>
<dbReference type="EMBL" id="JAMSLR010000024">
    <property type="protein sequence ID" value="MCM8750684.1"/>
    <property type="molecule type" value="Genomic_DNA"/>
</dbReference>
<keyword evidence="3" id="KW-1185">Reference proteome</keyword>
<reference evidence="2" key="1">
    <citation type="submission" date="2022-06" db="EMBL/GenBank/DDBJ databases">
        <title>CFH 74404 Thermomicrobiaceae sp.</title>
        <authorList>
            <person name="Ming H."/>
            <person name="Li W.-J."/>
            <person name="Zhao Z."/>
        </authorList>
    </citation>
    <scope>NUCLEOTIDE SEQUENCE</scope>
    <source>
        <strain evidence="2">CFH 74404</strain>
    </source>
</reference>
<protein>
    <submittedName>
        <fullName evidence="2">Uncharacterized protein</fullName>
    </submittedName>
</protein>
<comment type="caution">
    <text evidence="2">The sequence shown here is derived from an EMBL/GenBank/DDBJ whole genome shotgun (WGS) entry which is preliminary data.</text>
</comment>
<feature type="compositionally biased region" description="Basic and acidic residues" evidence="1">
    <location>
        <begin position="23"/>
        <end position="36"/>
    </location>
</feature>
<evidence type="ECO:0000313" key="2">
    <source>
        <dbReference type="EMBL" id="MCM8750684.1"/>
    </source>
</evidence>
<feature type="compositionally biased region" description="Low complexity" evidence="1">
    <location>
        <begin position="38"/>
        <end position="54"/>
    </location>
</feature>
<dbReference type="RefSeq" id="WP_284058472.1">
    <property type="nucleotide sequence ID" value="NZ_JAMSLR010000024.1"/>
</dbReference>
<organism evidence="2 3">
    <name type="scientific">Thermalbibacter longus</name>
    <dbReference type="NCBI Taxonomy" id="2951981"/>
    <lineage>
        <taxon>Bacteria</taxon>
        <taxon>Pseudomonadati</taxon>
        <taxon>Thermomicrobiota</taxon>
        <taxon>Thermomicrobia</taxon>
        <taxon>Thermomicrobiales</taxon>
        <taxon>Thermomicrobiaceae</taxon>
        <taxon>Thermalbibacter</taxon>
    </lineage>
</organism>